<dbReference type="Pfam" id="PF00877">
    <property type="entry name" value="NLPC_P60"/>
    <property type="match status" value="1"/>
</dbReference>
<organism evidence="8 9">
    <name type="scientific">Amycolatopsis cihanbeyliensis</name>
    <dbReference type="NCBI Taxonomy" id="1128664"/>
    <lineage>
        <taxon>Bacteria</taxon>
        <taxon>Bacillati</taxon>
        <taxon>Actinomycetota</taxon>
        <taxon>Actinomycetes</taxon>
        <taxon>Pseudonocardiales</taxon>
        <taxon>Pseudonocardiaceae</taxon>
        <taxon>Amycolatopsis</taxon>
    </lineage>
</organism>
<dbReference type="PANTHER" id="PTHR34385">
    <property type="entry name" value="D-ALANYL-D-ALANINE CARBOXYPEPTIDASE"/>
    <property type="match status" value="1"/>
</dbReference>
<keyword evidence="4" id="KW-0788">Thiol protease</keyword>
<name>A0A542DGC4_AMYCI</name>
<dbReference type="InterPro" id="IPR000064">
    <property type="entry name" value="NLP_P60_dom"/>
</dbReference>
<dbReference type="GO" id="GO:0006508">
    <property type="term" value="P:proteolysis"/>
    <property type="evidence" value="ECO:0007669"/>
    <property type="project" value="UniProtKB-KW"/>
</dbReference>
<evidence type="ECO:0000256" key="1">
    <source>
        <dbReference type="ARBA" id="ARBA00007074"/>
    </source>
</evidence>
<dbReference type="CDD" id="cd14814">
    <property type="entry name" value="Peptidase_M15"/>
    <property type="match status" value="1"/>
</dbReference>
<dbReference type="PROSITE" id="PS51935">
    <property type="entry name" value="NLPC_P60"/>
    <property type="match status" value="1"/>
</dbReference>
<dbReference type="InterPro" id="IPR003709">
    <property type="entry name" value="VanY-like_core_dom"/>
</dbReference>
<evidence type="ECO:0000313" key="8">
    <source>
        <dbReference type="EMBL" id="TQJ02137.1"/>
    </source>
</evidence>
<dbReference type="Gene3D" id="3.30.1380.10">
    <property type="match status" value="1"/>
</dbReference>
<reference evidence="8 9" key="1">
    <citation type="submission" date="2019-06" db="EMBL/GenBank/DDBJ databases">
        <title>Sequencing the genomes of 1000 actinobacteria strains.</title>
        <authorList>
            <person name="Klenk H.-P."/>
        </authorList>
    </citation>
    <scope>NUCLEOTIDE SEQUENCE [LARGE SCALE GENOMIC DNA]</scope>
    <source>
        <strain evidence="8 9">DSM 45679</strain>
    </source>
</reference>
<evidence type="ECO:0000313" key="9">
    <source>
        <dbReference type="Proteomes" id="UP000320876"/>
    </source>
</evidence>
<dbReference type="InterPro" id="IPR038765">
    <property type="entry name" value="Papain-like_cys_pep_sf"/>
</dbReference>
<dbReference type="SUPFAM" id="SSF54001">
    <property type="entry name" value="Cysteine proteinases"/>
    <property type="match status" value="1"/>
</dbReference>
<evidence type="ECO:0000259" key="7">
    <source>
        <dbReference type="PROSITE" id="PS51935"/>
    </source>
</evidence>
<comment type="caution">
    <text evidence="8">The sequence shown here is derived from an EMBL/GenBank/DDBJ whole genome shotgun (WGS) entry which is preliminary data.</text>
</comment>
<feature type="coiled-coil region" evidence="5">
    <location>
        <begin position="88"/>
        <end position="122"/>
    </location>
</feature>
<protein>
    <submittedName>
        <fullName evidence="8">NlpC/P60 family protein</fullName>
    </submittedName>
</protein>
<keyword evidence="3" id="KW-0378">Hydrolase</keyword>
<keyword evidence="2" id="KW-0645">Protease</keyword>
<evidence type="ECO:0000256" key="2">
    <source>
        <dbReference type="ARBA" id="ARBA00022670"/>
    </source>
</evidence>
<sequence>MRAVSALVRQRAGLVGAVLVTSVLVVPGADAQPPPTDPGDIRVEAGVAPGAGVPDPRPGAAFADPEVAKLQGAAAEVRRELGGLAGQVRQAQEGVNAATARLQRARAERSAADAAVAAQRREVDRFARSVFTALGRPDELRVVLSAENPQDLLDGTAMINHLRTEQDRRLGGALERQRVAIAAERDAAGAEQAASARKAELERHTADARNRSDAISAELRAPIDAANAAVIAQQKAQQRRNAETAANWKAYTERLAAAGITPPPAAALRDPARLPAGLDPLPGADGTPQAGLAEKGVRGERVLVLPKETIAAVTAAVDALGKPYVPHEGGAGPRAYSCDGLVRSTFTGAGLELPGSASEQLAAVRPVPPADAQPGDLVFLGPARYGVQSVGIVLDDRTMLAADARLSSVVVTDRPTGDSVLGFARPALGSGSPRPVPRRAEGELTWRCGGVELPPRQGGATQAAGPWGGFPNGLIPGTALCPIGIGAHLLRCDAAQAFVAMSQAFAGAFGRPLCVTDSYRTFTAQVDLYRRKPSLAAVPGTSNHGWGLATDLCGGAQSFGTPEHRWLATNAPTFGWVHPPWARAGGGRAEPWHWEFAGTS</sequence>
<keyword evidence="5" id="KW-0175">Coiled coil</keyword>
<dbReference type="InterPro" id="IPR052179">
    <property type="entry name" value="DD-CPase-like"/>
</dbReference>
<evidence type="ECO:0000256" key="5">
    <source>
        <dbReference type="SAM" id="Coils"/>
    </source>
</evidence>
<evidence type="ECO:0000256" key="4">
    <source>
        <dbReference type="ARBA" id="ARBA00022807"/>
    </source>
</evidence>
<keyword evidence="9" id="KW-1185">Reference proteome</keyword>
<dbReference type="RefSeq" id="WP_170220760.1">
    <property type="nucleotide sequence ID" value="NZ_VFML01000001.1"/>
</dbReference>
<accession>A0A542DGC4</accession>
<evidence type="ECO:0000256" key="6">
    <source>
        <dbReference type="SAM" id="SignalP"/>
    </source>
</evidence>
<gene>
    <name evidence="8" type="ORF">FB471_1854</name>
</gene>
<dbReference type="GO" id="GO:0008234">
    <property type="term" value="F:cysteine-type peptidase activity"/>
    <property type="evidence" value="ECO:0007669"/>
    <property type="project" value="UniProtKB-KW"/>
</dbReference>
<dbReference type="SUPFAM" id="SSF55166">
    <property type="entry name" value="Hedgehog/DD-peptidase"/>
    <property type="match status" value="1"/>
</dbReference>
<keyword evidence="6" id="KW-0732">Signal</keyword>
<dbReference type="Gene3D" id="6.10.250.3150">
    <property type="match status" value="1"/>
</dbReference>
<dbReference type="InterPro" id="IPR009045">
    <property type="entry name" value="Zn_M74/Hedgehog-like"/>
</dbReference>
<comment type="similarity">
    <text evidence="1">Belongs to the peptidase C40 family.</text>
</comment>
<dbReference type="AlphaFoldDB" id="A0A542DGC4"/>
<feature type="signal peptide" evidence="6">
    <location>
        <begin position="1"/>
        <end position="31"/>
    </location>
</feature>
<dbReference type="Gene3D" id="3.90.1720.10">
    <property type="entry name" value="endopeptidase domain like (from Nostoc punctiforme)"/>
    <property type="match status" value="1"/>
</dbReference>
<evidence type="ECO:0000256" key="3">
    <source>
        <dbReference type="ARBA" id="ARBA00022801"/>
    </source>
</evidence>
<dbReference type="EMBL" id="VFML01000001">
    <property type="protein sequence ID" value="TQJ02137.1"/>
    <property type="molecule type" value="Genomic_DNA"/>
</dbReference>
<dbReference type="Proteomes" id="UP000320876">
    <property type="component" value="Unassembled WGS sequence"/>
</dbReference>
<feature type="domain" description="NlpC/P60" evidence="7">
    <location>
        <begin position="306"/>
        <end position="440"/>
    </location>
</feature>
<dbReference type="PANTHER" id="PTHR34385:SF1">
    <property type="entry name" value="PEPTIDOGLYCAN L-ALANYL-D-GLUTAMATE ENDOPEPTIDASE CWLK"/>
    <property type="match status" value="1"/>
</dbReference>
<feature type="chain" id="PRO_5022212956" evidence="6">
    <location>
        <begin position="32"/>
        <end position="600"/>
    </location>
</feature>
<dbReference type="Pfam" id="PF02557">
    <property type="entry name" value="VanY"/>
    <property type="match status" value="1"/>
</dbReference>
<proteinExistence type="inferred from homology"/>